<accession>A0AAN6NDD3</accession>
<keyword evidence="2" id="KW-1185">Reference proteome</keyword>
<dbReference type="AlphaFoldDB" id="A0AAN6NDD3"/>
<dbReference type="Proteomes" id="UP001303473">
    <property type="component" value="Unassembled WGS sequence"/>
</dbReference>
<evidence type="ECO:0000313" key="2">
    <source>
        <dbReference type="Proteomes" id="UP001303473"/>
    </source>
</evidence>
<dbReference type="PANTHER" id="PTHR30289:SF1">
    <property type="entry name" value="PEBP (PHOSPHATIDYLETHANOLAMINE-BINDING PROTEIN) FAMILY PROTEIN"/>
    <property type="match status" value="1"/>
</dbReference>
<dbReference type="Gene3D" id="3.90.280.10">
    <property type="entry name" value="PEBP-like"/>
    <property type="match status" value="1"/>
</dbReference>
<dbReference type="InterPro" id="IPR036610">
    <property type="entry name" value="PEBP-like_sf"/>
</dbReference>
<comment type="caution">
    <text evidence="1">The sequence shown here is derived from an EMBL/GenBank/DDBJ whole genome shotgun (WGS) entry which is preliminary data.</text>
</comment>
<dbReference type="Pfam" id="PF01161">
    <property type="entry name" value="PBP"/>
    <property type="match status" value="1"/>
</dbReference>
<sequence length="206" mass="23026">MIPVVEVTLSWLFKNARGRDEKCFFKSPAFADHPEQTITVTSPDCGPANTTLTTDYTQDGIGRIPTLEWAAPDSIKGSVKEWLVVNEDPDAPLPTPICHGLYAGIPPHKTRLDPSDFAVQDDEGQSLLLKGGFYYGKNRRGTVYIPPRPLLNHGPHRYFFEVIALSEPLDKELLKTRPTREQIAEAIQGKVLGWGMWVGVAERKWS</sequence>
<dbReference type="PANTHER" id="PTHR30289">
    <property type="entry name" value="UNCHARACTERIZED PROTEIN YBCL-RELATED"/>
    <property type="match status" value="1"/>
</dbReference>
<reference evidence="2" key="1">
    <citation type="journal article" date="2023" name="Mol. Phylogenet. Evol.">
        <title>Genome-scale phylogeny and comparative genomics of the fungal order Sordariales.</title>
        <authorList>
            <person name="Hensen N."/>
            <person name="Bonometti L."/>
            <person name="Westerberg I."/>
            <person name="Brannstrom I.O."/>
            <person name="Guillou S."/>
            <person name="Cros-Aarteil S."/>
            <person name="Calhoun S."/>
            <person name="Haridas S."/>
            <person name="Kuo A."/>
            <person name="Mondo S."/>
            <person name="Pangilinan J."/>
            <person name="Riley R."/>
            <person name="LaButti K."/>
            <person name="Andreopoulos B."/>
            <person name="Lipzen A."/>
            <person name="Chen C."/>
            <person name="Yan M."/>
            <person name="Daum C."/>
            <person name="Ng V."/>
            <person name="Clum A."/>
            <person name="Steindorff A."/>
            <person name="Ohm R.A."/>
            <person name="Martin F."/>
            <person name="Silar P."/>
            <person name="Natvig D.O."/>
            <person name="Lalanne C."/>
            <person name="Gautier V."/>
            <person name="Ament-Velasquez S.L."/>
            <person name="Kruys A."/>
            <person name="Hutchinson M.I."/>
            <person name="Powell A.J."/>
            <person name="Barry K."/>
            <person name="Miller A.N."/>
            <person name="Grigoriev I.V."/>
            <person name="Debuchy R."/>
            <person name="Gladieux P."/>
            <person name="Hiltunen Thoren M."/>
            <person name="Johannesson H."/>
        </authorList>
    </citation>
    <scope>NUCLEOTIDE SEQUENCE [LARGE SCALE GENOMIC DNA]</scope>
    <source>
        <strain evidence="2">CBS 340.73</strain>
    </source>
</reference>
<gene>
    <name evidence="1" type="ORF">QBC46DRAFT_378642</name>
</gene>
<proteinExistence type="predicted"/>
<evidence type="ECO:0000313" key="1">
    <source>
        <dbReference type="EMBL" id="KAK3942989.1"/>
    </source>
</evidence>
<name>A0AAN6NDD3_9PEZI</name>
<dbReference type="EMBL" id="MU853769">
    <property type="protein sequence ID" value="KAK3942989.1"/>
    <property type="molecule type" value="Genomic_DNA"/>
</dbReference>
<dbReference type="SUPFAM" id="SSF49777">
    <property type="entry name" value="PEBP-like"/>
    <property type="match status" value="1"/>
</dbReference>
<protein>
    <submittedName>
        <fullName evidence="1">PEBP-like protein</fullName>
    </submittedName>
</protein>
<dbReference type="CDD" id="cd00457">
    <property type="entry name" value="PEBP"/>
    <property type="match status" value="1"/>
</dbReference>
<dbReference type="InterPro" id="IPR049556">
    <property type="entry name" value="PhiB"/>
</dbReference>
<dbReference type="InterPro" id="IPR008914">
    <property type="entry name" value="PEBP"/>
</dbReference>
<organism evidence="1 2">
    <name type="scientific">Diplogelasinospora grovesii</name>
    <dbReference type="NCBI Taxonomy" id="303347"/>
    <lineage>
        <taxon>Eukaryota</taxon>
        <taxon>Fungi</taxon>
        <taxon>Dikarya</taxon>
        <taxon>Ascomycota</taxon>
        <taxon>Pezizomycotina</taxon>
        <taxon>Sordariomycetes</taxon>
        <taxon>Sordariomycetidae</taxon>
        <taxon>Sordariales</taxon>
        <taxon>Diplogelasinosporaceae</taxon>
        <taxon>Diplogelasinospora</taxon>
    </lineage>
</organism>